<reference evidence="3" key="1">
    <citation type="journal article" date="2013" name="Nat. Genet.">
        <title>The duck genome and transcriptome provide insight into an avian influenza virus reservoir species.</title>
        <authorList>
            <person name="Huang Y."/>
            <person name="Li Y."/>
            <person name="Burt D.W."/>
            <person name="Chen H."/>
            <person name="Zhang Y."/>
            <person name="Qian W."/>
            <person name="Kim H."/>
            <person name="Gan S."/>
            <person name="Zhao Y."/>
            <person name="Li J."/>
            <person name="Yi K."/>
            <person name="Feng H."/>
            <person name="Zhu P."/>
            <person name="Li B."/>
            <person name="Liu Q."/>
            <person name="Fairley S."/>
            <person name="Magor K.E."/>
            <person name="Du Z."/>
            <person name="Hu X."/>
            <person name="Goodman L."/>
            <person name="Tafer H."/>
            <person name="Vignal A."/>
            <person name="Lee T."/>
            <person name="Kim K.W."/>
            <person name="Sheng Z."/>
            <person name="An Y."/>
            <person name="Searle S."/>
            <person name="Herrero J."/>
            <person name="Groenen M.A."/>
            <person name="Crooijmans R.P."/>
            <person name="Faraut T."/>
            <person name="Cai Q."/>
            <person name="Webster R.G."/>
            <person name="Aldridge J.R."/>
            <person name="Warren W.C."/>
            <person name="Bartschat S."/>
            <person name="Kehr S."/>
            <person name="Marz M."/>
            <person name="Stadler P.F."/>
            <person name="Smith J."/>
            <person name="Kraus R.H."/>
            <person name="Zhao Y."/>
            <person name="Ren L."/>
            <person name="Fei J."/>
            <person name="Morisson M."/>
            <person name="Kaiser P."/>
            <person name="Griffin D.K."/>
            <person name="Rao M."/>
            <person name="Pitel F."/>
            <person name="Wang J."/>
            <person name="Li N."/>
        </authorList>
    </citation>
    <scope>NUCLEOTIDE SEQUENCE [LARGE SCALE GENOMIC DNA]</scope>
</reference>
<accession>R0JCA2</accession>
<feature type="region of interest" description="Disordered" evidence="1">
    <location>
        <begin position="214"/>
        <end position="245"/>
    </location>
</feature>
<dbReference type="AlphaFoldDB" id="R0JCA2"/>
<dbReference type="EMBL" id="KB744673">
    <property type="protein sequence ID" value="EOA94611.1"/>
    <property type="molecule type" value="Genomic_DNA"/>
</dbReference>
<dbReference type="Proteomes" id="UP000296049">
    <property type="component" value="Unassembled WGS sequence"/>
</dbReference>
<protein>
    <submittedName>
        <fullName evidence="2">Uncharacterized protein</fullName>
    </submittedName>
</protein>
<evidence type="ECO:0000256" key="1">
    <source>
        <dbReference type="SAM" id="MobiDB-lite"/>
    </source>
</evidence>
<evidence type="ECO:0000313" key="2">
    <source>
        <dbReference type="EMBL" id="EOA94611.1"/>
    </source>
</evidence>
<sequence length="605" mass="65906">MAANNNTQQSLLACSKAKSGAFELVEPNQLLNSVGDGWYHQTASVALWVSILPAITWSAVPGMCCQCAAPRKEGKSHSCCALSGLSTLKQSMELRKHISVTKKGNRAGMHDSIVLKILKKSIDYKVLSNDANTRETRGEDVRQVAMQQEINVQKSLLELQGSTTNYCPYTNSIATRSVQTLISNEFTEGAKVVYEDDWGKPDCQVSGQWGAAAGALGHSRARGSPHPAAGQQGQPEPWPSRTSLGTGMGMRVETGTEMGTGSGCQGPARTMPGGVLDAQQQLPELNDCSTGEDDQVLPILSYFFCPKRLIMEHRMLHPPVKAAHKTEAGAVKAWKFLGVCCQTQQTAQRSSYWKQARQSWREARAERSGASTQLPLAAKQLRIMGNHTSLGTKTVLVTSQLILLINNRTVYDPETWDQTEVKVWDSATRNDKVAVGLLGTWRAVSEALKSPVGPQSETCGLPDLTTYVVADCVTGVTVPLGLIWQLAAAPRSERFSTVDERTLLQNSHRSVCKKYCLVEWKQQVCINARPSASAAAELSGFLMLWRHPRPYKCMQHLVSKGIFPAGDDVLMPFLKAPKTIALCLGKLLAGLEVMNKVTAIFPVGQ</sequence>
<gene>
    <name evidence="2" type="ORF">Anapl_14892</name>
</gene>
<name>R0JCA2_ANAPL</name>
<proteinExistence type="predicted"/>
<organism evidence="2 3">
    <name type="scientific">Anas platyrhynchos</name>
    <name type="common">Mallard</name>
    <name type="synonym">Anas boschas</name>
    <dbReference type="NCBI Taxonomy" id="8839"/>
    <lineage>
        <taxon>Eukaryota</taxon>
        <taxon>Metazoa</taxon>
        <taxon>Chordata</taxon>
        <taxon>Craniata</taxon>
        <taxon>Vertebrata</taxon>
        <taxon>Euteleostomi</taxon>
        <taxon>Archelosauria</taxon>
        <taxon>Archosauria</taxon>
        <taxon>Dinosauria</taxon>
        <taxon>Saurischia</taxon>
        <taxon>Theropoda</taxon>
        <taxon>Coelurosauria</taxon>
        <taxon>Aves</taxon>
        <taxon>Neognathae</taxon>
        <taxon>Galloanserae</taxon>
        <taxon>Anseriformes</taxon>
        <taxon>Anatidae</taxon>
        <taxon>Anatinae</taxon>
        <taxon>Anas</taxon>
    </lineage>
</organism>
<keyword evidence="3" id="KW-1185">Reference proteome</keyword>
<evidence type="ECO:0000313" key="3">
    <source>
        <dbReference type="Proteomes" id="UP000296049"/>
    </source>
</evidence>